<dbReference type="Pfam" id="PF25876">
    <property type="entry name" value="HH_MFP_RND"/>
    <property type="match status" value="1"/>
</dbReference>
<dbReference type="EMBL" id="BJTG01000004">
    <property type="protein sequence ID" value="GEJ57108.1"/>
    <property type="molecule type" value="Genomic_DNA"/>
</dbReference>
<dbReference type="FunFam" id="2.40.420.20:FF:000001">
    <property type="entry name" value="Efflux RND transporter periplasmic adaptor subunit"/>
    <property type="match status" value="1"/>
</dbReference>
<comment type="similarity">
    <text evidence="2">Belongs to the membrane fusion protein (MFP) (TC 8.A.1) family.</text>
</comment>
<evidence type="ECO:0000259" key="12">
    <source>
        <dbReference type="Pfam" id="PF25967"/>
    </source>
</evidence>
<evidence type="ECO:0000256" key="8">
    <source>
        <dbReference type="SAM" id="MobiDB-lite"/>
    </source>
</evidence>
<dbReference type="Pfam" id="PF25944">
    <property type="entry name" value="Beta-barrel_RND"/>
    <property type="match status" value="1"/>
</dbReference>
<evidence type="ECO:0000256" key="1">
    <source>
        <dbReference type="ARBA" id="ARBA00004236"/>
    </source>
</evidence>
<dbReference type="GO" id="GO:0015562">
    <property type="term" value="F:efflux transmembrane transporter activity"/>
    <property type="evidence" value="ECO:0007669"/>
    <property type="project" value="TreeGrafter"/>
</dbReference>
<dbReference type="InterPro" id="IPR058627">
    <property type="entry name" value="MdtA-like_C"/>
</dbReference>
<comment type="subcellular location">
    <subcellularLocation>
        <location evidence="1">Cell membrane</location>
    </subcellularLocation>
</comment>
<keyword evidence="4" id="KW-1003">Cell membrane</keyword>
<proteinExistence type="inferred from homology"/>
<keyword evidence="3" id="KW-0813">Transport</keyword>
<dbReference type="AlphaFoldDB" id="A0A7I9VLN1"/>
<dbReference type="InterPro" id="IPR006143">
    <property type="entry name" value="RND_pump_MFP"/>
</dbReference>
<organism evidence="13 14">
    <name type="scientific">Anaeromyxobacter diazotrophicus</name>
    <dbReference type="NCBI Taxonomy" id="2590199"/>
    <lineage>
        <taxon>Bacteria</taxon>
        <taxon>Pseudomonadati</taxon>
        <taxon>Myxococcota</taxon>
        <taxon>Myxococcia</taxon>
        <taxon>Myxococcales</taxon>
        <taxon>Cystobacterineae</taxon>
        <taxon>Anaeromyxobacteraceae</taxon>
        <taxon>Anaeromyxobacter</taxon>
    </lineage>
</organism>
<gene>
    <name evidence="13" type="ORF">AMYX_18490</name>
</gene>
<protein>
    <recommendedName>
        <fullName evidence="15">Multidrug efflux system membrane fusion protein</fullName>
    </recommendedName>
</protein>
<keyword evidence="6" id="KW-0472">Membrane</keyword>
<dbReference type="NCBIfam" id="TIGR01730">
    <property type="entry name" value="RND_mfp"/>
    <property type="match status" value="1"/>
</dbReference>
<dbReference type="Pfam" id="PF25967">
    <property type="entry name" value="RND-MFP_C"/>
    <property type="match status" value="1"/>
</dbReference>
<name>A0A7I9VLN1_9BACT</name>
<dbReference type="InterPro" id="IPR058624">
    <property type="entry name" value="MdtA-like_HH"/>
</dbReference>
<comment type="caution">
    <text evidence="13">The sequence shown here is derived from an EMBL/GenBank/DDBJ whole genome shotgun (WGS) entry which is preliminary data.</text>
</comment>
<accession>A0A7I9VLN1</accession>
<dbReference type="Pfam" id="PF25917">
    <property type="entry name" value="BSH_RND"/>
    <property type="match status" value="1"/>
</dbReference>
<dbReference type="InterPro" id="IPR058626">
    <property type="entry name" value="MdtA-like_b-barrel"/>
</dbReference>
<feature type="domain" description="Multidrug resistance protein MdtA-like C-terminal permuted SH3" evidence="12">
    <location>
        <begin position="312"/>
        <end position="370"/>
    </location>
</feature>
<feature type="domain" description="Multidrug resistance protein MdtA-like barrel-sandwich hybrid" evidence="10">
    <location>
        <begin position="79"/>
        <end position="221"/>
    </location>
</feature>
<dbReference type="PANTHER" id="PTHR30469:SF12">
    <property type="entry name" value="MULTIDRUG RESISTANCE PROTEIN MDTA"/>
    <property type="match status" value="1"/>
</dbReference>
<evidence type="ECO:0000256" key="7">
    <source>
        <dbReference type="SAM" id="Coils"/>
    </source>
</evidence>
<feature type="domain" description="Multidrug resistance protein MdtA-like beta-barrel" evidence="11">
    <location>
        <begin position="225"/>
        <end position="307"/>
    </location>
</feature>
<evidence type="ECO:0000313" key="14">
    <source>
        <dbReference type="Proteomes" id="UP000503640"/>
    </source>
</evidence>
<dbReference type="InterPro" id="IPR058625">
    <property type="entry name" value="MdtA-like_BSH"/>
</dbReference>
<dbReference type="RefSeq" id="WP_235969543.1">
    <property type="nucleotide sequence ID" value="NZ_BJTG01000004.1"/>
</dbReference>
<evidence type="ECO:0000259" key="9">
    <source>
        <dbReference type="Pfam" id="PF25876"/>
    </source>
</evidence>
<feature type="coiled-coil region" evidence="7">
    <location>
        <begin position="119"/>
        <end position="146"/>
    </location>
</feature>
<evidence type="ECO:0000313" key="13">
    <source>
        <dbReference type="EMBL" id="GEJ57108.1"/>
    </source>
</evidence>
<keyword evidence="7" id="KW-0175">Coiled coil</keyword>
<dbReference type="GO" id="GO:1990281">
    <property type="term" value="C:efflux pump complex"/>
    <property type="evidence" value="ECO:0007669"/>
    <property type="project" value="TreeGrafter"/>
</dbReference>
<feature type="region of interest" description="Disordered" evidence="8">
    <location>
        <begin position="366"/>
        <end position="427"/>
    </location>
</feature>
<keyword evidence="14" id="KW-1185">Reference proteome</keyword>
<feature type="domain" description="Multidrug resistance protein MdtA-like alpha-helical hairpin" evidence="9">
    <location>
        <begin position="118"/>
        <end position="188"/>
    </location>
</feature>
<keyword evidence="5" id="KW-0997">Cell inner membrane</keyword>
<dbReference type="Gene3D" id="2.40.50.100">
    <property type="match status" value="1"/>
</dbReference>
<reference evidence="14" key="1">
    <citation type="journal article" date="2020" name="Appl. Environ. Microbiol.">
        <title>Diazotrophic Anaeromyxobacter Isolates from Soils.</title>
        <authorList>
            <person name="Masuda Y."/>
            <person name="Yamanaka H."/>
            <person name="Xu Z.X."/>
            <person name="Shiratori Y."/>
            <person name="Aono T."/>
            <person name="Amachi S."/>
            <person name="Senoo K."/>
            <person name="Itoh H."/>
        </authorList>
    </citation>
    <scope>NUCLEOTIDE SEQUENCE [LARGE SCALE GENOMIC DNA]</scope>
    <source>
        <strain evidence="14">R267</strain>
    </source>
</reference>
<evidence type="ECO:0000256" key="4">
    <source>
        <dbReference type="ARBA" id="ARBA00022475"/>
    </source>
</evidence>
<evidence type="ECO:0000259" key="11">
    <source>
        <dbReference type="Pfam" id="PF25944"/>
    </source>
</evidence>
<dbReference type="Gene3D" id="1.10.287.470">
    <property type="entry name" value="Helix hairpin bin"/>
    <property type="match status" value="1"/>
</dbReference>
<evidence type="ECO:0000256" key="6">
    <source>
        <dbReference type="ARBA" id="ARBA00023136"/>
    </source>
</evidence>
<feature type="compositionally biased region" description="Gly residues" evidence="8">
    <location>
        <begin position="399"/>
        <end position="421"/>
    </location>
</feature>
<dbReference type="SUPFAM" id="SSF111369">
    <property type="entry name" value="HlyD-like secretion proteins"/>
    <property type="match status" value="1"/>
</dbReference>
<dbReference type="GO" id="GO:0030313">
    <property type="term" value="C:cell envelope"/>
    <property type="evidence" value="ECO:0007669"/>
    <property type="project" value="UniProtKB-SubCell"/>
</dbReference>
<evidence type="ECO:0000256" key="2">
    <source>
        <dbReference type="ARBA" id="ARBA00009477"/>
    </source>
</evidence>
<dbReference type="Gene3D" id="2.40.30.170">
    <property type="match status" value="1"/>
</dbReference>
<evidence type="ECO:0008006" key="15">
    <source>
        <dbReference type="Google" id="ProtNLM"/>
    </source>
</evidence>
<sequence>MAETVNRRGRWALAVVAVALLAAGAVWLLRGRGADQPKGGAAAAGAQAQRPVPVAVAVAARRDVPIWLEGLGNVVAYQTVTVKPQVDGRLDQVLFREGQAVRKGDVLAQIDPRPFQAQLRQAEGALARDQAQLRSAKLDLERYRSLAAEKLVPQQQADQQIAVVGQLEGAVHIDDANIATARLNLDYARITAPIDGVTGIRVVDPGNVVHASDPNGLVVVTQLDPIAVLFTLPQDQLTAIASAQARGRLAVDLYARDGTTLLGSGQLLVIDNQINQATSTVRLKAVAPNPKRALWPNQFVNARLRLGTREGALVLPASAVQRGPNGTFVYVVGADSTVSPRPVEVEATVGDLAVLAKGVAEGERVVTEGQNQLRPGAKVAPREPGKPGGAGAPAAAAGPGPGSGSAAGGQGPAGGDGGGRAAGASSR</sequence>
<dbReference type="Gene3D" id="2.40.420.20">
    <property type="match status" value="1"/>
</dbReference>
<dbReference type="Proteomes" id="UP000503640">
    <property type="component" value="Unassembled WGS sequence"/>
</dbReference>
<evidence type="ECO:0000256" key="5">
    <source>
        <dbReference type="ARBA" id="ARBA00022519"/>
    </source>
</evidence>
<evidence type="ECO:0000259" key="10">
    <source>
        <dbReference type="Pfam" id="PF25917"/>
    </source>
</evidence>
<evidence type="ECO:0000256" key="3">
    <source>
        <dbReference type="ARBA" id="ARBA00022448"/>
    </source>
</evidence>
<dbReference type="PANTHER" id="PTHR30469">
    <property type="entry name" value="MULTIDRUG RESISTANCE PROTEIN MDTA"/>
    <property type="match status" value="1"/>
</dbReference>